<sequence>MGNFLYRGISCQQDEQNNGQLKPKGNKAEVAIRYDGKFKYDGKATHGPSVKNAVYAHQIETGLYDGCYISTTTDKEIAKKFATSSGIENGYIYVLNRDLFGQYSIFEYEVEHPENPNEKEVTIRAEDCGCIPEEVIIAKELIEIN</sequence>
<dbReference type="EMBL" id="NWZY01000001">
    <property type="protein sequence ID" value="RQK81800.1"/>
    <property type="molecule type" value="Genomic_DNA"/>
</dbReference>
<reference evidence="1 3" key="1">
    <citation type="submission" date="2016-02" db="EMBL/GenBank/DDBJ databases">
        <authorList>
            <consortium name="Pathogen Informatics"/>
        </authorList>
    </citation>
    <scope>NUCLEOTIDE SEQUENCE [LARGE SCALE GENOMIC DNA]</scope>
    <source>
        <strain evidence="1 3">2842STDY5881269</strain>
    </source>
</reference>
<gene>
    <name evidence="2" type="ORF">COH52_00270</name>
    <name evidence="1" type="ORF">ERS514591_00088</name>
</gene>
<dbReference type="SUPFAM" id="SSF56399">
    <property type="entry name" value="ADP-ribosylation"/>
    <property type="match status" value="1"/>
</dbReference>
<accession>A0A0Y5Y7D5</accession>
<comment type="caution">
    <text evidence="2">The sequence shown here is derived from an EMBL/GenBank/DDBJ whole genome shotgun (WGS) entry which is preliminary data.</text>
</comment>
<dbReference type="AlphaFoldDB" id="A0A0Y5Y7D5"/>
<dbReference type="Pfam" id="PF21641">
    <property type="entry name" value="NarE"/>
    <property type="match status" value="1"/>
</dbReference>
<evidence type="ECO:0000313" key="3">
    <source>
        <dbReference type="Proteomes" id="UP000072443"/>
    </source>
</evidence>
<organism evidence="2 4">
    <name type="scientific">Neisseria meningitidis</name>
    <dbReference type="NCBI Taxonomy" id="487"/>
    <lineage>
        <taxon>Bacteria</taxon>
        <taxon>Pseudomonadati</taxon>
        <taxon>Pseudomonadota</taxon>
        <taxon>Betaproteobacteria</taxon>
        <taxon>Neisseriales</taxon>
        <taxon>Neisseriaceae</taxon>
        <taxon>Neisseria</taxon>
    </lineage>
</organism>
<name>A0A0Y5Y7D5_NEIME</name>
<dbReference type="SMR" id="A0A0Y5Y7D5"/>
<evidence type="ECO:0000313" key="1">
    <source>
        <dbReference type="EMBL" id="CWP34496.1"/>
    </source>
</evidence>
<proteinExistence type="predicted"/>
<evidence type="ECO:0000313" key="4">
    <source>
        <dbReference type="Proteomes" id="UP000283666"/>
    </source>
</evidence>
<dbReference type="Proteomes" id="UP000072443">
    <property type="component" value="Unassembled WGS sequence"/>
</dbReference>
<dbReference type="EMBL" id="FEVP01000001">
    <property type="protein sequence ID" value="CWP34496.1"/>
    <property type="molecule type" value="Genomic_DNA"/>
</dbReference>
<dbReference type="OMA" id="DLYDGCY"/>
<dbReference type="InterPro" id="IPR049061">
    <property type="entry name" value="NarE-like"/>
</dbReference>
<reference evidence="2 4" key="2">
    <citation type="submission" date="2017-09" db="EMBL/GenBank/DDBJ databases">
        <title>Phenotypic and genotypic characterization of Colombian isolates of Neisseria meningitidis recovered from invasive disease.</title>
        <authorList>
            <person name="Duarte C."/>
            <person name="Gabastou J.M."/>
            <person name="Moreno J."/>
        </authorList>
    </citation>
    <scope>NUCLEOTIDE SEQUENCE [LARGE SCALE GENOMIC DNA]</scope>
    <source>
        <strain evidence="2 4">INS-Nm1012</strain>
    </source>
</reference>
<evidence type="ECO:0000313" key="2">
    <source>
        <dbReference type="EMBL" id="RQK81800.1"/>
    </source>
</evidence>
<dbReference type="RefSeq" id="WP_002219146.1">
    <property type="nucleotide sequence ID" value="NZ_AP024489.1"/>
</dbReference>
<protein>
    <submittedName>
        <fullName evidence="2">Uncharacterized protein</fullName>
    </submittedName>
</protein>
<dbReference type="Proteomes" id="UP000283666">
    <property type="component" value="Unassembled WGS sequence"/>
</dbReference>
<dbReference type="Gene3D" id="3.90.210.10">
    <property type="entry name" value="Heat-Labile Enterotoxin, subunit A"/>
    <property type="match status" value="1"/>
</dbReference>